<dbReference type="STRING" id="2060905.A0A2B7X339"/>
<feature type="region of interest" description="Disordered" evidence="1">
    <location>
        <begin position="173"/>
        <end position="240"/>
    </location>
</feature>
<gene>
    <name evidence="2" type="ORF">GX51_04140</name>
</gene>
<proteinExistence type="predicted"/>
<feature type="region of interest" description="Disordered" evidence="1">
    <location>
        <begin position="1"/>
        <end position="34"/>
    </location>
</feature>
<dbReference type="EMBL" id="PDNC01000050">
    <property type="protein sequence ID" value="PGH03270.1"/>
    <property type="molecule type" value="Genomic_DNA"/>
</dbReference>
<comment type="caution">
    <text evidence="2">The sequence shown here is derived from an EMBL/GenBank/DDBJ whole genome shotgun (WGS) entry which is preliminary data.</text>
</comment>
<organism evidence="2 3">
    <name type="scientific">Blastomyces parvus</name>
    <dbReference type="NCBI Taxonomy" id="2060905"/>
    <lineage>
        <taxon>Eukaryota</taxon>
        <taxon>Fungi</taxon>
        <taxon>Dikarya</taxon>
        <taxon>Ascomycota</taxon>
        <taxon>Pezizomycotina</taxon>
        <taxon>Eurotiomycetes</taxon>
        <taxon>Eurotiomycetidae</taxon>
        <taxon>Onygenales</taxon>
        <taxon>Ajellomycetaceae</taxon>
        <taxon>Blastomyces</taxon>
    </lineage>
</organism>
<feature type="region of interest" description="Disordered" evidence="1">
    <location>
        <begin position="258"/>
        <end position="288"/>
    </location>
</feature>
<reference evidence="2 3" key="1">
    <citation type="submission" date="2017-10" db="EMBL/GenBank/DDBJ databases">
        <title>Comparative genomics in systemic dimorphic fungi from Ajellomycetaceae.</title>
        <authorList>
            <person name="Munoz J.F."/>
            <person name="Mcewen J.G."/>
            <person name="Clay O.K."/>
            <person name="Cuomo C.A."/>
        </authorList>
    </citation>
    <scope>NUCLEOTIDE SEQUENCE [LARGE SCALE GENOMIC DNA]</scope>
    <source>
        <strain evidence="2 3">UAMH130</strain>
    </source>
</reference>
<feature type="compositionally biased region" description="Polar residues" evidence="1">
    <location>
        <begin position="19"/>
        <end position="30"/>
    </location>
</feature>
<dbReference type="AlphaFoldDB" id="A0A2B7X339"/>
<dbReference type="Proteomes" id="UP000224080">
    <property type="component" value="Unassembled WGS sequence"/>
</dbReference>
<keyword evidence="3" id="KW-1185">Reference proteome</keyword>
<feature type="compositionally biased region" description="Basic and acidic residues" evidence="1">
    <location>
        <begin position="181"/>
        <end position="193"/>
    </location>
</feature>
<evidence type="ECO:0000256" key="1">
    <source>
        <dbReference type="SAM" id="MobiDB-lite"/>
    </source>
</evidence>
<evidence type="ECO:0000313" key="3">
    <source>
        <dbReference type="Proteomes" id="UP000224080"/>
    </source>
</evidence>
<protein>
    <submittedName>
        <fullName evidence="2">Uncharacterized protein</fullName>
    </submittedName>
</protein>
<evidence type="ECO:0000313" key="2">
    <source>
        <dbReference type="EMBL" id="PGH03270.1"/>
    </source>
</evidence>
<dbReference type="OrthoDB" id="4185910at2759"/>
<accession>A0A2B7X339</accession>
<name>A0A2B7X339_9EURO</name>
<sequence>MHNSSQDISSSHKHIHFPPTTSTAPNQHSRPLTAPAHHISPIPAFYLYRDNGVAVPLVPLDELPPWLRIGREDWFNPEWQQYMRPVSDDPTIRVGEYEVFATWGGAVYQLPMWKLMAVRGGNGCDGAATGTEWEGGERGEDIVQHLDRGGGTDYRGDETMIYNCWLDGKGVSPPCTAGGSGRDRHAVRDRDEEPMPIANNEVNREGIARNVPDTPPSTPIGGPSSSACDGGAVERSSCLSRPLSPNGHNHCYLHCPQYQQDPRPPHQQAAMPSPPPAGPLELFRPLSNNSCSSTGQNPLCSLASNTDTETSVSSWDSSDIPHPAFHVPGIPRAPLGLGLTQSAPSHVFSAMHHRHIPPWLRNRADGDGSICSV</sequence>